<evidence type="ECO:0000256" key="1">
    <source>
        <dbReference type="SAM" id="MobiDB-lite"/>
    </source>
</evidence>
<accession>A0A0G1WLX7</accession>
<sequence length="91" mass="9213">MITLDPLTQQNLSCTHCGEVTLADGTKVWVCKSCGQPNDPATVAAQPADTPAAPYPEPVIPASPTPVAPTEPVAPVSPAPEVPGTDTTPGQ</sequence>
<name>A0A0G1WLX7_9BACT</name>
<dbReference type="Proteomes" id="UP000034877">
    <property type="component" value="Unassembled WGS sequence"/>
</dbReference>
<protein>
    <submittedName>
        <fullName evidence="2">Uncharacterized protein</fullName>
    </submittedName>
</protein>
<gene>
    <name evidence="2" type="ORF">UY22_C0044G0014</name>
</gene>
<dbReference type="EMBL" id="LCPE01000044">
    <property type="protein sequence ID" value="KKU91343.1"/>
    <property type="molecule type" value="Genomic_DNA"/>
</dbReference>
<evidence type="ECO:0000313" key="3">
    <source>
        <dbReference type="Proteomes" id="UP000034877"/>
    </source>
</evidence>
<proteinExistence type="predicted"/>
<dbReference type="AlphaFoldDB" id="A0A0G1WLX7"/>
<organism evidence="2 3">
    <name type="scientific">Candidatus Amesbacteria bacterium GW2011_GWC1_48_10</name>
    <dbReference type="NCBI Taxonomy" id="1618365"/>
    <lineage>
        <taxon>Bacteria</taxon>
        <taxon>Candidatus Amesiibacteriota</taxon>
    </lineage>
</organism>
<evidence type="ECO:0000313" key="2">
    <source>
        <dbReference type="EMBL" id="KKU91343.1"/>
    </source>
</evidence>
<reference evidence="2 3" key="1">
    <citation type="journal article" date="2015" name="Nature">
        <title>rRNA introns, odd ribosomes, and small enigmatic genomes across a large radiation of phyla.</title>
        <authorList>
            <person name="Brown C.T."/>
            <person name="Hug L.A."/>
            <person name="Thomas B.C."/>
            <person name="Sharon I."/>
            <person name="Castelle C.J."/>
            <person name="Singh A."/>
            <person name="Wilkins M.J."/>
            <person name="Williams K.H."/>
            <person name="Banfield J.F."/>
        </authorList>
    </citation>
    <scope>NUCLEOTIDE SEQUENCE [LARGE SCALE GENOMIC DNA]</scope>
</reference>
<feature type="compositionally biased region" description="Pro residues" evidence="1">
    <location>
        <begin position="53"/>
        <end position="69"/>
    </location>
</feature>
<feature type="region of interest" description="Disordered" evidence="1">
    <location>
        <begin position="38"/>
        <end position="91"/>
    </location>
</feature>
<comment type="caution">
    <text evidence="2">The sequence shown here is derived from an EMBL/GenBank/DDBJ whole genome shotgun (WGS) entry which is preliminary data.</text>
</comment>